<accession>U1GZH0</accession>
<gene>
    <name evidence="1" type="ORF">HMPREF1325_1781</name>
</gene>
<dbReference type="AlphaFoldDB" id="U1GZH0"/>
<evidence type="ECO:0000313" key="1">
    <source>
        <dbReference type="EMBL" id="ERF61939.1"/>
    </source>
</evidence>
<proteinExistence type="predicted"/>
<dbReference type="EMBL" id="AUZJ01000002">
    <property type="protein sequence ID" value="ERF61939.1"/>
    <property type="molecule type" value="Genomic_DNA"/>
</dbReference>
<reference evidence="1 2" key="1">
    <citation type="submission" date="2013-08" db="EMBL/GenBank/DDBJ databases">
        <authorList>
            <person name="Durkin A.S."/>
            <person name="Haft D.R."/>
            <person name="McCorrison J."/>
            <person name="Torralba M."/>
            <person name="Gillis M."/>
            <person name="Haft D.H."/>
            <person name="Methe B."/>
            <person name="Sutton G."/>
            <person name="Nelson K.E."/>
        </authorList>
    </citation>
    <scope>NUCLEOTIDE SEQUENCE [LARGE SCALE GENOMIC DNA]</scope>
    <source>
        <strain evidence="1 2">VPI DR56BR1116</strain>
    </source>
</reference>
<organism evidence="1 2">
    <name type="scientific">Treponema socranskii subsp. socranskii VPI DR56BR1116 = ATCC 35536</name>
    <dbReference type="NCBI Taxonomy" id="1125725"/>
    <lineage>
        <taxon>Bacteria</taxon>
        <taxon>Pseudomonadati</taxon>
        <taxon>Spirochaetota</taxon>
        <taxon>Spirochaetia</taxon>
        <taxon>Spirochaetales</taxon>
        <taxon>Treponemataceae</taxon>
        <taxon>Treponema</taxon>
    </lineage>
</organism>
<sequence length="40" mass="4717">MFINPPVKTFVRIQIFCKYPRKLEIKNDGDISDAAFYHIS</sequence>
<comment type="caution">
    <text evidence="1">The sequence shown here is derived from an EMBL/GenBank/DDBJ whole genome shotgun (WGS) entry which is preliminary data.</text>
</comment>
<evidence type="ECO:0000313" key="2">
    <source>
        <dbReference type="Proteomes" id="UP000016412"/>
    </source>
</evidence>
<dbReference type="PATRIC" id="fig|1125725.3.peg.34"/>
<dbReference type="Proteomes" id="UP000016412">
    <property type="component" value="Unassembled WGS sequence"/>
</dbReference>
<name>U1GZH0_TRESO</name>
<protein>
    <submittedName>
        <fullName evidence="1">Uncharacterized protein</fullName>
    </submittedName>
</protein>